<dbReference type="Proteomes" id="UP001221413">
    <property type="component" value="Unassembled WGS sequence"/>
</dbReference>
<dbReference type="InterPro" id="IPR036291">
    <property type="entry name" value="NAD(P)-bd_dom_sf"/>
</dbReference>
<reference evidence="4" key="1">
    <citation type="submission" date="2023-01" db="EMBL/GenBank/DDBJ databases">
        <title>The chitinases involved in constricting ring structure development in the nematode-trapping fungus Drechslerella dactyloides.</title>
        <authorList>
            <person name="Wang R."/>
            <person name="Zhang L."/>
            <person name="Tang P."/>
            <person name="Li S."/>
            <person name="Liang L."/>
        </authorList>
    </citation>
    <scope>NUCLEOTIDE SEQUENCE</scope>
    <source>
        <strain evidence="4">YMF1.00031</strain>
    </source>
</reference>
<dbReference type="PRINTS" id="PR00081">
    <property type="entry name" value="GDHRDH"/>
</dbReference>
<evidence type="ECO:0000256" key="1">
    <source>
        <dbReference type="ARBA" id="ARBA00006484"/>
    </source>
</evidence>
<dbReference type="SUPFAM" id="SSF51735">
    <property type="entry name" value="NAD(P)-binding Rossmann-fold domains"/>
    <property type="match status" value="1"/>
</dbReference>
<keyword evidence="5" id="KW-1185">Reference proteome</keyword>
<dbReference type="GO" id="GO:0006633">
    <property type="term" value="P:fatty acid biosynthetic process"/>
    <property type="evidence" value="ECO:0007669"/>
    <property type="project" value="TreeGrafter"/>
</dbReference>
<sequence length="285" mass="30005">MPSASLPSLPAPHAVRISLAPLPAKYHTTTHRIGAAIAEKLASYGANIVLNYTSDSSTQKTTDLARSLSEKYGISSIIVKADMGDPSVGETIIDSIKNSPQYSQSTTPLVVDIIINNAGISRNTKIQDITPEIFKEHYDVNVLGPLMLVKAAMPYLPHDGSGRIVSLSSVSASLGLPGQAIYGGTKAALEAVTRTWSRELAERCTATCVNPGPVVTDMYGGTSEDFKEVMRPFIERAPLMNAGGAKGRGATPEEVAGCVGMLCLPESYWCTGSVVSCNGGMVMGV</sequence>
<protein>
    <submittedName>
        <fullName evidence="4">Uncharacterized protein</fullName>
    </submittedName>
</protein>
<comment type="caution">
    <text evidence="4">The sequence shown here is derived from an EMBL/GenBank/DDBJ whole genome shotgun (WGS) entry which is preliminary data.</text>
</comment>
<accession>A0AAD6J1I7</accession>
<dbReference type="PROSITE" id="PS00061">
    <property type="entry name" value="ADH_SHORT"/>
    <property type="match status" value="1"/>
</dbReference>
<dbReference type="InterPro" id="IPR020904">
    <property type="entry name" value="Sc_DH/Rdtase_CS"/>
</dbReference>
<gene>
    <name evidence="4" type="ORF">Dda_4563</name>
</gene>
<evidence type="ECO:0000313" key="4">
    <source>
        <dbReference type="EMBL" id="KAJ6260337.1"/>
    </source>
</evidence>
<dbReference type="Gene3D" id="3.40.50.720">
    <property type="entry name" value="NAD(P)-binding Rossmann-like Domain"/>
    <property type="match status" value="1"/>
</dbReference>
<dbReference type="GO" id="GO:0016616">
    <property type="term" value="F:oxidoreductase activity, acting on the CH-OH group of donors, NAD or NADP as acceptor"/>
    <property type="evidence" value="ECO:0007669"/>
    <property type="project" value="TreeGrafter"/>
</dbReference>
<dbReference type="InterPro" id="IPR002347">
    <property type="entry name" value="SDR_fam"/>
</dbReference>
<evidence type="ECO:0000256" key="2">
    <source>
        <dbReference type="ARBA" id="ARBA00022857"/>
    </source>
</evidence>
<keyword evidence="3" id="KW-0560">Oxidoreductase</keyword>
<dbReference type="EMBL" id="JAQGDS010000005">
    <property type="protein sequence ID" value="KAJ6260337.1"/>
    <property type="molecule type" value="Genomic_DNA"/>
</dbReference>
<name>A0AAD6J1I7_DREDA</name>
<evidence type="ECO:0000313" key="5">
    <source>
        <dbReference type="Proteomes" id="UP001221413"/>
    </source>
</evidence>
<dbReference type="GO" id="GO:0048038">
    <property type="term" value="F:quinone binding"/>
    <property type="evidence" value="ECO:0007669"/>
    <property type="project" value="TreeGrafter"/>
</dbReference>
<organism evidence="4 5">
    <name type="scientific">Drechslerella dactyloides</name>
    <name type="common">Nematode-trapping fungus</name>
    <name type="synonym">Arthrobotrys dactyloides</name>
    <dbReference type="NCBI Taxonomy" id="74499"/>
    <lineage>
        <taxon>Eukaryota</taxon>
        <taxon>Fungi</taxon>
        <taxon>Dikarya</taxon>
        <taxon>Ascomycota</taxon>
        <taxon>Pezizomycotina</taxon>
        <taxon>Orbiliomycetes</taxon>
        <taxon>Orbiliales</taxon>
        <taxon>Orbiliaceae</taxon>
        <taxon>Drechslerella</taxon>
    </lineage>
</organism>
<dbReference type="CDD" id="cd05233">
    <property type="entry name" value="SDR_c"/>
    <property type="match status" value="1"/>
</dbReference>
<keyword evidence="2" id="KW-0521">NADP</keyword>
<dbReference type="FunFam" id="3.40.50.720:FF:000374">
    <property type="entry name" value="3-oxoacyl-(Acyl-carrier-protein) reductase"/>
    <property type="match status" value="1"/>
</dbReference>
<dbReference type="PANTHER" id="PTHR42760:SF111">
    <property type="entry name" value="3-OXOACYL-(ACYL-CARRIER-PROTEIN) REDUCTASE (AFU_ORTHOLOGUE AFUA_1G10100)"/>
    <property type="match status" value="1"/>
</dbReference>
<dbReference type="PANTHER" id="PTHR42760">
    <property type="entry name" value="SHORT-CHAIN DEHYDROGENASES/REDUCTASES FAMILY MEMBER"/>
    <property type="match status" value="1"/>
</dbReference>
<proteinExistence type="inferred from homology"/>
<dbReference type="Pfam" id="PF13561">
    <property type="entry name" value="adh_short_C2"/>
    <property type="match status" value="1"/>
</dbReference>
<dbReference type="AlphaFoldDB" id="A0AAD6J1I7"/>
<comment type="similarity">
    <text evidence="1">Belongs to the short-chain dehydrogenases/reductases (SDR) family.</text>
</comment>
<evidence type="ECO:0000256" key="3">
    <source>
        <dbReference type="ARBA" id="ARBA00023002"/>
    </source>
</evidence>
<dbReference type="PRINTS" id="PR00080">
    <property type="entry name" value="SDRFAMILY"/>
</dbReference>